<gene>
    <name evidence="1" type="ORF">EVA_03485</name>
</gene>
<sequence length="34" mass="3554">MMALAIDLPGSLAIATSPFTTDNNCTAGSDRDWP</sequence>
<proteinExistence type="predicted"/>
<evidence type="ECO:0000313" key="1">
    <source>
        <dbReference type="EMBL" id="EJX08406.1"/>
    </source>
</evidence>
<protein>
    <submittedName>
        <fullName evidence="1">Uncharacterized protein</fullName>
    </submittedName>
</protein>
<reference evidence="1" key="1">
    <citation type="journal article" date="2012" name="PLoS ONE">
        <title>Gene sets for utilization of primary and secondary nutrition supplies in the distal gut of endangered iberian lynx.</title>
        <authorList>
            <person name="Alcaide M."/>
            <person name="Messina E."/>
            <person name="Richter M."/>
            <person name="Bargiela R."/>
            <person name="Peplies J."/>
            <person name="Huws S.A."/>
            <person name="Newbold C.J."/>
            <person name="Golyshin P.N."/>
            <person name="Simon M.A."/>
            <person name="Lopez G."/>
            <person name="Yakimov M.M."/>
            <person name="Ferrer M."/>
        </authorList>
    </citation>
    <scope>NUCLEOTIDE SEQUENCE</scope>
</reference>
<dbReference type="AlphaFoldDB" id="J9D6M0"/>
<name>J9D6M0_9ZZZZ</name>
<comment type="caution">
    <text evidence="1">The sequence shown here is derived from an EMBL/GenBank/DDBJ whole genome shotgun (WGS) entry which is preliminary data.</text>
</comment>
<accession>J9D6M0</accession>
<dbReference type="EMBL" id="AMCI01000631">
    <property type="protein sequence ID" value="EJX08406.1"/>
    <property type="molecule type" value="Genomic_DNA"/>
</dbReference>
<organism evidence="1">
    <name type="scientific">gut metagenome</name>
    <dbReference type="NCBI Taxonomy" id="749906"/>
    <lineage>
        <taxon>unclassified sequences</taxon>
        <taxon>metagenomes</taxon>
        <taxon>organismal metagenomes</taxon>
    </lineage>
</organism>